<gene>
    <name evidence="3" type="ORF">FKV42_03870</name>
</gene>
<proteinExistence type="predicted"/>
<reference evidence="3 4" key="1">
    <citation type="submission" date="2019-06" db="EMBL/GenBank/DDBJ databases">
        <title>Draft genome sequence of Methanolobus vulcani B1d.</title>
        <authorList>
            <person name="Creighbaum A.J."/>
            <person name="Ticak T."/>
            <person name="Hariraju D."/>
            <person name="Arivett B.A."/>
            <person name="Ferguson D.J.Jr."/>
        </authorList>
    </citation>
    <scope>NUCLEOTIDE SEQUENCE [LARGE SCALE GENOMIC DNA]</scope>
    <source>
        <strain evidence="3 4">B1d</strain>
    </source>
</reference>
<evidence type="ECO:0000256" key="1">
    <source>
        <dbReference type="SAM" id="Coils"/>
    </source>
</evidence>
<name>A0A7Z8KPV5_9EURY</name>
<keyword evidence="2" id="KW-1133">Transmembrane helix</keyword>
<evidence type="ECO:0000313" key="3">
    <source>
        <dbReference type="EMBL" id="TQD27012.1"/>
    </source>
</evidence>
<dbReference type="OrthoDB" id="137237at2157"/>
<dbReference type="RefSeq" id="WP_154808938.1">
    <property type="nucleotide sequence ID" value="NZ_VIAQ01000010.1"/>
</dbReference>
<evidence type="ECO:0000313" key="4">
    <source>
        <dbReference type="Proteomes" id="UP000319335"/>
    </source>
</evidence>
<protein>
    <submittedName>
        <fullName evidence="3">Uncharacterized protein</fullName>
    </submittedName>
</protein>
<comment type="caution">
    <text evidence="3">The sequence shown here is derived from an EMBL/GenBank/DDBJ whole genome shotgun (WGS) entry which is preliminary data.</text>
</comment>
<dbReference type="EMBL" id="VIAQ01000010">
    <property type="protein sequence ID" value="TQD27012.1"/>
    <property type="molecule type" value="Genomic_DNA"/>
</dbReference>
<feature type="coiled-coil region" evidence="1">
    <location>
        <begin position="89"/>
        <end position="159"/>
    </location>
</feature>
<feature type="transmembrane region" description="Helical" evidence="2">
    <location>
        <begin position="201"/>
        <end position="220"/>
    </location>
</feature>
<dbReference type="AlphaFoldDB" id="A0A7Z8KPV5"/>
<keyword evidence="1" id="KW-0175">Coiled coil</keyword>
<sequence>MTGLLVQTMKNDKQVKDDINGRLHSLDQTVRSVEKRLRAVERRLSVDVPVEDTIPEYEINFEEALESTMTEIVSIRTEMNNLILNSSHNHEYETRLQELNSEISNLNSQIMELREENSKLTEQFMIKDYSETEEMQNLSVEIRNEISKLNMRLEKAENHNRINIGSVKVPVELSGIVGAVILALTGFLIMNGQWNVIKSAYFSFGIALVFAVAVLMKFYLVNRRTT</sequence>
<keyword evidence="4" id="KW-1185">Reference proteome</keyword>
<keyword evidence="2" id="KW-0472">Membrane</keyword>
<keyword evidence="2" id="KW-0812">Transmembrane</keyword>
<feature type="transmembrane region" description="Helical" evidence="2">
    <location>
        <begin position="169"/>
        <end position="189"/>
    </location>
</feature>
<dbReference type="Proteomes" id="UP000319335">
    <property type="component" value="Unassembled WGS sequence"/>
</dbReference>
<evidence type="ECO:0000256" key="2">
    <source>
        <dbReference type="SAM" id="Phobius"/>
    </source>
</evidence>
<organism evidence="3 4">
    <name type="scientific">Methanolobus vulcani</name>
    <dbReference type="NCBI Taxonomy" id="38026"/>
    <lineage>
        <taxon>Archaea</taxon>
        <taxon>Methanobacteriati</taxon>
        <taxon>Methanobacteriota</taxon>
        <taxon>Stenosarchaea group</taxon>
        <taxon>Methanomicrobia</taxon>
        <taxon>Methanosarcinales</taxon>
        <taxon>Methanosarcinaceae</taxon>
        <taxon>Methanolobus</taxon>
    </lineage>
</organism>
<accession>A0A7Z8KPV5</accession>